<feature type="transmembrane region" description="Helical" evidence="2">
    <location>
        <begin position="182"/>
        <end position="210"/>
    </location>
</feature>
<name>A0ABP8Z661_9ACTN</name>
<dbReference type="Gene3D" id="3.30.750.24">
    <property type="entry name" value="STAS domain"/>
    <property type="match status" value="1"/>
</dbReference>
<feature type="transmembrane region" description="Helical" evidence="2">
    <location>
        <begin position="131"/>
        <end position="162"/>
    </location>
</feature>
<keyword evidence="2" id="KW-0472">Membrane</keyword>
<gene>
    <name evidence="4" type="ORF">GCM10023350_35400</name>
</gene>
<organism evidence="4 5">
    <name type="scientific">Nocardioides endophyticus</name>
    <dbReference type="NCBI Taxonomy" id="1353775"/>
    <lineage>
        <taxon>Bacteria</taxon>
        <taxon>Bacillati</taxon>
        <taxon>Actinomycetota</taxon>
        <taxon>Actinomycetes</taxon>
        <taxon>Propionibacteriales</taxon>
        <taxon>Nocardioidaceae</taxon>
        <taxon>Nocardioides</taxon>
    </lineage>
</organism>
<comment type="caution">
    <text evidence="4">The sequence shown here is derived from an EMBL/GenBank/DDBJ whole genome shotgun (WGS) entry which is preliminary data.</text>
</comment>
<evidence type="ECO:0000313" key="4">
    <source>
        <dbReference type="EMBL" id="GAA4747470.1"/>
    </source>
</evidence>
<dbReference type="EMBL" id="BAABKN010000023">
    <property type="protein sequence ID" value="GAA4747470.1"/>
    <property type="molecule type" value="Genomic_DNA"/>
</dbReference>
<dbReference type="InterPro" id="IPR002645">
    <property type="entry name" value="STAS_dom"/>
</dbReference>
<protein>
    <recommendedName>
        <fullName evidence="3">STAS domain-containing protein</fullName>
    </recommendedName>
</protein>
<accession>A0ABP8Z661</accession>
<feature type="region of interest" description="Disordered" evidence="1">
    <location>
        <begin position="368"/>
        <end position="389"/>
    </location>
</feature>
<proteinExistence type="predicted"/>
<evidence type="ECO:0000256" key="2">
    <source>
        <dbReference type="SAM" id="Phobius"/>
    </source>
</evidence>
<feature type="transmembrane region" description="Helical" evidence="2">
    <location>
        <begin position="18"/>
        <end position="35"/>
    </location>
</feature>
<dbReference type="InterPro" id="IPR036513">
    <property type="entry name" value="STAS_dom_sf"/>
</dbReference>
<feature type="transmembrane region" description="Helical" evidence="2">
    <location>
        <begin position="86"/>
        <end position="110"/>
    </location>
</feature>
<dbReference type="PROSITE" id="PS50801">
    <property type="entry name" value="STAS"/>
    <property type="match status" value="1"/>
</dbReference>
<evidence type="ECO:0000313" key="5">
    <source>
        <dbReference type="Proteomes" id="UP001499882"/>
    </source>
</evidence>
<keyword evidence="2" id="KW-1133">Transmembrane helix</keyword>
<sequence>MAIQKAWYVVTHPSGIDLPTSLCGAAALVFMVLLARTRIDTFSSLVALLVPTVAVWLTGAAGVALVKDNGSLPHGIPAPGVPDPGTFSLPLVVGAASVAAIVLVQGAGVAEARPNPDGSRSSTRGDFTAQGVWMIAILLVFSELVGEVAMATLAAVLIYAGWGTIKPREIWSVANAGPIPAIAMTATFLAVLLLPVATAVGVGVVASLIMQLNQESLDLRLVRLRLDAEDRLVEDVVPTELKPYDVVVIDVYGSLFFAGTHTLQRRLPPPLLTDRGPDAASGPVVILRLRGRTTLGATFLKVVGDYAHQLAAAGGELYLSGVDHRLVRRWDEDGLSETLGNVRIFEAMPVIGASTRVAITLGRTHRVSARSSSQSSVRDGDDLDDTDTQ</sequence>
<evidence type="ECO:0000256" key="1">
    <source>
        <dbReference type="SAM" id="MobiDB-lite"/>
    </source>
</evidence>
<feature type="domain" description="STAS" evidence="3">
    <location>
        <begin position="245"/>
        <end position="348"/>
    </location>
</feature>
<dbReference type="InterPro" id="IPR001902">
    <property type="entry name" value="SLC26A/SulP_fam"/>
</dbReference>
<dbReference type="RefSeq" id="WP_345528238.1">
    <property type="nucleotide sequence ID" value="NZ_BAABKN010000023.1"/>
</dbReference>
<dbReference type="PANTHER" id="PTHR11814">
    <property type="entry name" value="SULFATE TRANSPORTER"/>
    <property type="match status" value="1"/>
</dbReference>
<feature type="transmembrane region" description="Helical" evidence="2">
    <location>
        <begin position="42"/>
        <end position="66"/>
    </location>
</feature>
<keyword evidence="2" id="KW-0812">Transmembrane</keyword>
<dbReference type="CDD" id="cd07042">
    <property type="entry name" value="STAS_SulP_like_sulfate_transporter"/>
    <property type="match status" value="1"/>
</dbReference>
<reference evidence="5" key="1">
    <citation type="journal article" date="2019" name="Int. J. Syst. Evol. Microbiol.">
        <title>The Global Catalogue of Microorganisms (GCM) 10K type strain sequencing project: providing services to taxonomists for standard genome sequencing and annotation.</title>
        <authorList>
            <consortium name="The Broad Institute Genomics Platform"/>
            <consortium name="The Broad Institute Genome Sequencing Center for Infectious Disease"/>
            <person name="Wu L."/>
            <person name="Ma J."/>
        </authorList>
    </citation>
    <scope>NUCLEOTIDE SEQUENCE [LARGE SCALE GENOMIC DNA]</scope>
    <source>
        <strain evidence="5">JCM 18532</strain>
    </source>
</reference>
<dbReference type="Proteomes" id="UP001499882">
    <property type="component" value="Unassembled WGS sequence"/>
</dbReference>
<evidence type="ECO:0000259" key="3">
    <source>
        <dbReference type="PROSITE" id="PS50801"/>
    </source>
</evidence>
<dbReference type="SUPFAM" id="SSF52091">
    <property type="entry name" value="SpoIIaa-like"/>
    <property type="match status" value="1"/>
</dbReference>
<keyword evidence="5" id="KW-1185">Reference proteome</keyword>